<name>A0A1G1L177_9BACT</name>
<dbReference type="PROSITE" id="PS51257">
    <property type="entry name" value="PROKAR_LIPOPROTEIN"/>
    <property type="match status" value="1"/>
</dbReference>
<sequence length="124" mass="13582">MKLRSLAIFLILVLAVTGCANQKADTSKSIDQVKAEAEKMSVGSLENAAKAYASAIAAQKKEVEKIVTQMKGLPPQELFSEKGKGIRQEISKVQSQLSELTKRYNIYLQKLKEKGGDITKVAIK</sequence>
<feature type="signal peptide" evidence="1">
    <location>
        <begin position="1"/>
        <end position="20"/>
    </location>
</feature>
<accession>A0A1G1L177</accession>
<protein>
    <recommendedName>
        <fullName evidence="4">Lipoprotein</fullName>
    </recommendedName>
</protein>
<evidence type="ECO:0000313" key="2">
    <source>
        <dbReference type="EMBL" id="OGW98910.1"/>
    </source>
</evidence>
<proteinExistence type="predicted"/>
<evidence type="ECO:0000313" key="3">
    <source>
        <dbReference type="Proteomes" id="UP000178187"/>
    </source>
</evidence>
<evidence type="ECO:0008006" key="4">
    <source>
        <dbReference type="Google" id="ProtNLM"/>
    </source>
</evidence>
<organism evidence="2 3">
    <name type="scientific">Candidatus Danuiimicrobium aquiferis</name>
    <dbReference type="NCBI Taxonomy" id="1801832"/>
    <lineage>
        <taxon>Bacteria</taxon>
        <taxon>Pseudomonadati</taxon>
        <taxon>Candidatus Omnitrophota</taxon>
        <taxon>Candidatus Danuiimicrobium</taxon>
    </lineage>
</organism>
<evidence type="ECO:0000256" key="1">
    <source>
        <dbReference type="SAM" id="SignalP"/>
    </source>
</evidence>
<gene>
    <name evidence="2" type="ORF">A3G33_00515</name>
</gene>
<reference evidence="2 3" key="1">
    <citation type="journal article" date="2016" name="Nat. Commun.">
        <title>Thousands of microbial genomes shed light on interconnected biogeochemical processes in an aquifer system.</title>
        <authorList>
            <person name="Anantharaman K."/>
            <person name="Brown C.T."/>
            <person name="Hug L.A."/>
            <person name="Sharon I."/>
            <person name="Castelle C.J."/>
            <person name="Probst A.J."/>
            <person name="Thomas B.C."/>
            <person name="Singh A."/>
            <person name="Wilkins M.J."/>
            <person name="Karaoz U."/>
            <person name="Brodie E.L."/>
            <person name="Williams K.H."/>
            <person name="Hubbard S.S."/>
            <person name="Banfield J.F."/>
        </authorList>
    </citation>
    <scope>NUCLEOTIDE SEQUENCE [LARGE SCALE GENOMIC DNA]</scope>
</reference>
<feature type="chain" id="PRO_5009576641" description="Lipoprotein" evidence="1">
    <location>
        <begin position="21"/>
        <end position="124"/>
    </location>
</feature>
<comment type="caution">
    <text evidence="2">The sequence shown here is derived from an EMBL/GenBank/DDBJ whole genome shotgun (WGS) entry which is preliminary data.</text>
</comment>
<dbReference type="Proteomes" id="UP000178187">
    <property type="component" value="Unassembled WGS sequence"/>
</dbReference>
<dbReference type="AlphaFoldDB" id="A0A1G1L177"/>
<keyword evidence="1" id="KW-0732">Signal</keyword>
<dbReference type="EMBL" id="MHFR01000021">
    <property type="protein sequence ID" value="OGW98910.1"/>
    <property type="molecule type" value="Genomic_DNA"/>
</dbReference>